<dbReference type="EMBL" id="VBWP01000002">
    <property type="protein sequence ID" value="TLG76755.1"/>
    <property type="molecule type" value="Genomic_DNA"/>
</dbReference>
<keyword evidence="3" id="KW-0375">Hydrogen ion transport</keyword>
<comment type="caution">
    <text evidence="7">The sequence shown here is derived from an EMBL/GenBank/DDBJ whole genome shotgun (WGS) entry which is preliminary data.</text>
</comment>
<gene>
    <name evidence="7" type="ORF">FEZ08_03830</name>
</gene>
<dbReference type="RefSeq" id="WP_138190392.1">
    <property type="nucleotide sequence ID" value="NZ_VBWP01000002.1"/>
</dbReference>
<protein>
    <submittedName>
        <fullName evidence="7">Uncharacterized protein</fullName>
    </submittedName>
</protein>
<dbReference type="Proteomes" id="UP000306912">
    <property type="component" value="Unassembled WGS sequence"/>
</dbReference>
<keyword evidence="2" id="KW-0813">Transport</keyword>
<keyword evidence="8" id="KW-1185">Reference proteome</keyword>
<keyword evidence="4" id="KW-0406">Ion transport</keyword>
<evidence type="ECO:0000256" key="6">
    <source>
        <dbReference type="ARBA" id="ARBA00023310"/>
    </source>
</evidence>
<sequence>MKIILIGIVLCVLIVFGFIEMITFLKKQIQKRFVVLFDSLHDENFIRQEQLQLQVEHYKALNTQLGDELEAQRTKTAQMSERFAFEIKTARETYVIERSAIEAKFTEQVLAIKADANTKEVASTESKNDINVDTTLIEKLYTDVLQKNKAEEPRFLQHAINEFSVVMEQYKVRCALPYRVILRIFDMYSHQELESFAESFATFYKRLRTFKVKRIIQNRFLSEEQQLKAMYDDELLANLDAEFIQFLFYMLTKYSYRQMIALYSNFVKCYNIYFYTGIIEITVADSEAEETFSALWSETYPQYRIKTTIDRNMLGGIVIRHENISIDLSYEALVNGYIREMKEVVNA</sequence>
<evidence type="ECO:0000313" key="7">
    <source>
        <dbReference type="EMBL" id="TLG76755.1"/>
    </source>
</evidence>
<dbReference type="OrthoDB" id="2365317at2"/>
<name>A0A5R8QFG6_9FIRM</name>
<dbReference type="InParanoid" id="A0A5R8QFG6"/>
<comment type="subcellular location">
    <subcellularLocation>
        <location evidence="1">Membrane</location>
    </subcellularLocation>
</comment>
<dbReference type="InterPro" id="IPR000711">
    <property type="entry name" value="ATPase_OSCP/dsu"/>
</dbReference>
<proteinExistence type="predicted"/>
<evidence type="ECO:0000256" key="1">
    <source>
        <dbReference type="ARBA" id="ARBA00004370"/>
    </source>
</evidence>
<evidence type="ECO:0000256" key="3">
    <source>
        <dbReference type="ARBA" id="ARBA00022781"/>
    </source>
</evidence>
<keyword evidence="5" id="KW-0472">Membrane</keyword>
<keyword evidence="6" id="KW-0066">ATP synthesis</keyword>
<reference evidence="7 8" key="1">
    <citation type="submission" date="2019-05" db="EMBL/GenBank/DDBJ databases">
        <title>Culicoidintestinum kansasii gen. nov., sp. nov. from the gastrointestinal tract of the biting midge, Culicoides sonorensis.</title>
        <authorList>
            <person name="Neupane S."/>
            <person name="Ghosh A."/>
            <person name="Gunther S."/>
            <person name="Martin K."/>
            <person name="Zurek L."/>
        </authorList>
    </citation>
    <scope>NUCLEOTIDE SEQUENCE [LARGE SCALE GENOMIC DNA]</scope>
    <source>
        <strain evidence="7 8">CS-1</strain>
    </source>
</reference>
<accession>A0A5R8QFG6</accession>
<evidence type="ECO:0000256" key="4">
    <source>
        <dbReference type="ARBA" id="ARBA00023065"/>
    </source>
</evidence>
<organism evidence="7 8">
    <name type="scientific">Culicoidibacter larvae</name>
    <dbReference type="NCBI Taxonomy" id="2579976"/>
    <lineage>
        <taxon>Bacteria</taxon>
        <taxon>Bacillati</taxon>
        <taxon>Bacillota</taxon>
        <taxon>Culicoidibacteria</taxon>
        <taxon>Culicoidibacterales</taxon>
        <taxon>Culicoidibacteraceae</taxon>
        <taxon>Culicoidibacter</taxon>
    </lineage>
</organism>
<dbReference type="Pfam" id="PF00213">
    <property type="entry name" value="OSCP"/>
    <property type="match status" value="1"/>
</dbReference>
<evidence type="ECO:0000256" key="5">
    <source>
        <dbReference type="ARBA" id="ARBA00023136"/>
    </source>
</evidence>
<dbReference type="AlphaFoldDB" id="A0A5R8QFG6"/>
<evidence type="ECO:0000256" key="2">
    <source>
        <dbReference type="ARBA" id="ARBA00022448"/>
    </source>
</evidence>
<dbReference type="GO" id="GO:0046933">
    <property type="term" value="F:proton-transporting ATP synthase activity, rotational mechanism"/>
    <property type="evidence" value="ECO:0007669"/>
    <property type="project" value="InterPro"/>
</dbReference>
<evidence type="ECO:0000313" key="8">
    <source>
        <dbReference type="Proteomes" id="UP000306912"/>
    </source>
</evidence>
<dbReference type="GO" id="GO:0016020">
    <property type="term" value="C:membrane"/>
    <property type="evidence" value="ECO:0007669"/>
    <property type="project" value="UniProtKB-SubCell"/>
</dbReference>